<name>A0ABC8S440_9AQUA</name>
<reference evidence="1 2" key="1">
    <citation type="submission" date="2024-02" db="EMBL/GenBank/DDBJ databases">
        <authorList>
            <person name="Vignale AGUSTIN F."/>
            <person name="Sosa J E."/>
            <person name="Modenutti C."/>
        </authorList>
    </citation>
    <scope>NUCLEOTIDE SEQUENCE [LARGE SCALE GENOMIC DNA]</scope>
</reference>
<evidence type="ECO:0000313" key="2">
    <source>
        <dbReference type="Proteomes" id="UP001642360"/>
    </source>
</evidence>
<keyword evidence="2" id="KW-1185">Reference proteome</keyword>
<dbReference type="Proteomes" id="UP001642360">
    <property type="component" value="Unassembled WGS sequence"/>
</dbReference>
<organism evidence="1 2">
    <name type="scientific">Ilex paraguariensis</name>
    <name type="common">yerba mate</name>
    <dbReference type="NCBI Taxonomy" id="185542"/>
    <lineage>
        <taxon>Eukaryota</taxon>
        <taxon>Viridiplantae</taxon>
        <taxon>Streptophyta</taxon>
        <taxon>Embryophyta</taxon>
        <taxon>Tracheophyta</taxon>
        <taxon>Spermatophyta</taxon>
        <taxon>Magnoliopsida</taxon>
        <taxon>eudicotyledons</taxon>
        <taxon>Gunneridae</taxon>
        <taxon>Pentapetalae</taxon>
        <taxon>asterids</taxon>
        <taxon>campanulids</taxon>
        <taxon>Aquifoliales</taxon>
        <taxon>Aquifoliaceae</taxon>
        <taxon>Ilex</taxon>
    </lineage>
</organism>
<dbReference type="AlphaFoldDB" id="A0ABC8S440"/>
<accession>A0ABC8S440</accession>
<dbReference type="EMBL" id="CAUOFW020002186">
    <property type="protein sequence ID" value="CAK9151979.1"/>
    <property type="molecule type" value="Genomic_DNA"/>
</dbReference>
<gene>
    <name evidence="1" type="ORF">ILEXP_LOCUS20153</name>
</gene>
<evidence type="ECO:0000313" key="1">
    <source>
        <dbReference type="EMBL" id="CAK9151979.1"/>
    </source>
</evidence>
<proteinExistence type="predicted"/>
<protein>
    <submittedName>
        <fullName evidence="1">Uncharacterized protein</fullName>
    </submittedName>
</protein>
<comment type="caution">
    <text evidence="1">The sequence shown here is derived from an EMBL/GenBank/DDBJ whole genome shotgun (WGS) entry which is preliminary data.</text>
</comment>
<sequence>MANSATEKNMWLLWDHRLNVQVQQEEPRVVSLRSDVPHVFQEGDNIRKAPVILRSGGHVIGASSTAGTSLRCDAMELCQDVHGQMINSDTNGAFVEKNAVENVAEALDHLIVSNATGNVIPQLQGHDRP</sequence>